<feature type="transmembrane region" description="Helical" evidence="1">
    <location>
        <begin position="214"/>
        <end position="230"/>
    </location>
</feature>
<dbReference type="RefSeq" id="WP_007983150.1">
    <property type="nucleotide sequence ID" value="NZ_AEMG01000029.1"/>
</dbReference>
<accession>E7QZE9</accession>
<proteinExistence type="predicted"/>
<evidence type="ECO:0000313" key="5">
    <source>
        <dbReference type="Proteomes" id="UP000184203"/>
    </source>
</evidence>
<feature type="transmembrane region" description="Helical" evidence="1">
    <location>
        <begin position="185"/>
        <end position="202"/>
    </location>
</feature>
<keyword evidence="5" id="KW-1185">Reference proteome</keyword>
<organism evidence="2 4">
    <name type="scientific">Haladaptatus paucihalophilus DX253</name>
    <dbReference type="NCBI Taxonomy" id="797209"/>
    <lineage>
        <taxon>Archaea</taxon>
        <taxon>Methanobacteriati</taxon>
        <taxon>Methanobacteriota</taxon>
        <taxon>Stenosarchaea group</taxon>
        <taxon>Halobacteria</taxon>
        <taxon>Halobacteriales</taxon>
        <taxon>Haladaptataceae</taxon>
        <taxon>Haladaptatus</taxon>
    </lineage>
</organism>
<dbReference type="EMBL" id="FRAN01000004">
    <property type="protein sequence ID" value="SHL04331.1"/>
    <property type="molecule type" value="Genomic_DNA"/>
</dbReference>
<dbReference type="STRING" id="797209.GCA_000376445_03197"/>
<dbReference type="OrthoDB" id="374876at2157"/>
<dbReference type="PATRIC" id="fig|797209.4.peg.4070"/>
<feature type="transmembrane region" description="Helical" evidence="1">
    <location>
        <begin position="93"/>
        <end position="111"/>
    </location>
</feature>
<dbReference type="Proteomes" id="UP000003751">
    <property type="component" value="Unassembled WGS sequence"/>
</dbReference>
<reference evidence="3" key="2">
    <citation type="submission" date="2016-11" db="EMBL/GenBank/DDBJ databases">
        <authorList>
            <person name="Jaros S."/>
            <person name="Januszkiewicz K."/>
            <person name="Wedrychowicz H."/>
        </authorList>
    </citation>
    <scope>NUCLEOTIDE SEQUENCE [LARGE SCALE GENOMIC DNA]</scope>
    <source>
        <strain evidence="3">DX253</strain>
    </source>
</reference>
<evidence type="ECO:0008006" key="6">
    <source>
        <dbReference type="Google" id="ProtNLM"/>
    </source>
</evidence>
<protein>
    <recommendedName>
        <fullName evidence="6">Yip1 domain-containing protein</fullName>
    </recommendedName>
</protein>
<evidence type="ECO:0000313" key="2">
    <source>
        <dbReference type="EMBL" id="EFW90070.1"/>
    </source>
</evidence>
<keyword evidence="1" id="KW-0472">Membrane</keyword>
<reference evidence="5" key="3">
    <citation type="submission" date="2016-11" db="EMBL/GenBank/DDBJ databases">
        <authorList>
            <person name="Varghese N."/>
            <person name="Submissions S."/>
        </authorList>
    </citation>
    <scope>NUCLEOTIDE SEQUENCE [LARGE SCALE GENOMIC DNA]</scope>
    <source>
        <strain evidence="5">DX253</strain>
    </source>
</reference>
<feature type="transmembrane region" description="Helical" evidence="1">
    <location>
        <begin position="123"/>
        <end position="145"/>
    </location>
</feature>
<dbReference type="eggNOG" id="arCOG14165">
    <property type="taxonomic scope" value="Archaea"/>
</dbReference>
<keyword evidence="1" id="KW-0812">Transmembrane</keyword>
<dbReference type="Proteomes" id="UP000184203">
    <property type="component" value="Unassembled WGS sequence"/>
</dbReference>
<dbReference type="EMBL" id="AEMG01000029">
    <property type="protein sequence ID" value="EFW90070.1"/>
    <property type="molecule type" value="Genomic_DNA"/>
</dbReference>
<evidence type="ECO:0000313" key="4">
    <source>
        <dbReference type="Proteomes" id="UP000003751"/>
    </source>
</evidence>
<keyword evidence="1" id="KW-1133">Transmembrane helix</keyword>
<sequence length="231" mass="25141">MAFETAYGAWRARVDSTTDAWRAFLDADDFGEAAESIEYYGWTAPAIGVFAHVLFRSGFTYLIEPGVMRGGEPFPSLLSAFVLNFIYTSFQTLLLLFFFFGTIGAIAGLIASNRSLDVTTFKVGGYLSVVFVPIFVVASVLALTISGSDVGVAALSGGSVSQVAPKIMEVRMNIRSTQQMQMVRLLRISGWLLCALVLRPVLARRYSLGRVRSTLALLPTTVAFVVFTSMT</sequence>
<reference evidence="2 4" key="1">
    <citation type="journal article" date="2014" name="ISME J.">
        <title>Trehalose/2-sulfotrehalose biosynthesis and glycine-betaine uptake are widely spread mechanisms for osmoadaptation in the Halobacteriales.</title>
        <authorList>
            <person name="Youssef N.H."/>
            <person name="Savage-Ashlock K.N."/>
            <person name="McCully A.L."/>
            <person name="Luedtke B."/>
            <person name="Shaw E.I."/>
            <person name="Hoff W.D."/>
            <person name="Elshahed M.S."/>
        </authorList>
    </citation>
    <scope>NUCLEOTIDE SEQUENCE [LARGE SCALE GENOMIC DNA]</scope>
    <source>
        <strain evidence="2 4">DX253</strain>
    </source>
</reference>
<dbReference type="AlphaFoldDB" id="E7QZE9"/>
<name>E7QZE9_HALPU</name>
<gene>
    <name evidence="3" type="ORF">SAMN05444342_2832</name>
    <name evidence="2" type="ORF">ZOD2009_20782</name>
</gene>
<evidence type="ECO:0000313" key="3">
    <source>
        <dbReference type="EMBL" id="SHL04331.1"/>
    </source>
</evidence>
<evidence type="ECO:0000256" key="1">
    <source>
        <dbReference type="SAM" id="Phobius"/>
    </source>
</evidence>